<gene>
    <name evidence="2" type="ORF">VC82_376</name>
</gene>
<dbReference type="KEGG" id="mlt:VC82_376"/>
<proteinExistence type="predicted"/>
<evidence type="ECO:0000259" key="1">
    <source>
        <dbReference type="PROSITE" id="PS50828"/>
    </source>
</evidence>
<dbReference type="InterPro" id="IPR036063">
    <property type="entry name" value="Smr_dom_sf"/>
</dbReference>
<dbReference type="Pfam" id="PF01713">
    <property type="entry name" value="Smr"/>
    <property type="match status" value="1"/>
</dbReference>
<dbReference type="HOGENOM" id="CLU_128043_0_0_10"/>
<reference evidence="2 3" key="1">
    <citation type="submission" date="2015-03" db="EMBL/GenBank/DDBJ databases">
        <title>Complete genome sequence of Muricauda lutaonensis CC-HSB-11T, isolated from a coastal hot spring.</title>
        <authorList>
            <person name="Kim K.M."/>
        </authorList>
    </citation>
    <scope>NUCLEOTIDE SEQUENCE [LARGE SCALE GENOMIC DNA]</scope>
    <source>
        <strain evidence="2 3">CC-HSB-11</strain>
    </source>
</reference>
<keyword evidence="3" id="KW-1185">Reference proteome</keyword>
<dbReference type="Proteomes" id="UP000032726">
    <property type="component" value="Chromosome"/>
</dbReference>
<name>A0A0D5YQC1_9FLAO</name>
<dbReference type="OrthoDB" id="1524810at2"/>
<evidence type="ECO:0000313" key="2">
    <source>
        <dbReference type="EMBL" id="AKA34058.1"/>
    </source>
</evidence>
<dbReference type="PATRIC" id="fig|516051.4.peg.389"/>
<dbReference type="PROSITE" id="PS50828">
    <property type="entry name" value="SMR"/>
    <property type="match status" value="1"/>
</dbReference>
<dbReference type="STRING" id="516051.VC82_376"/>
<dbReference type="Gene3D" id="3.30.1370.110">
    <property type="match status" value="1"/>
</dbReference>
<sequence length="182" mass="20600">MGSVDYKIGDKVELLDEPLSGNVTNIIGTTIIIALEDGFEMEVESSQLVKIDDDIKVSNFEAALSRSNKDRPVKKRVGAKKRKERYAPALEVDLHIEKLVPSTKGLDAYAILDLQLETAKRQVDFAIRKRIQKVVFIHGVGDGVLKEELRFLLKKYDHLTFYDAAYRKYGLGATEVRLFQKT</sequence>
<feature type="domain" description="Smr" evidence="1">
    <location>
        <begin position="128"/>
        <end position="179"/>
    </location>
</feature>
<dbReference type="RefSeq" id="WP_045800870.1">
    <property type="nucleotide sequence ID" value="NZ_CP011071.1"/>
</dbReference>
<dbReference type="EMBL" id="CP011071">
    <property type="protein sequence ID" value="AKA34058.1"/>
    <property type="molecule type" value="Genomic_DNA"/>
</dbReference>
<evidence type="ECO:0000313" key="3">
    <source>
        <dbReference type="Proteomes" id="UP000032726"/>
    </source>
</evidence>
<dbReference type="AlphaFoldDB" id="A0A0D5YQC1"/>
<dbReference type="InterPro" id="IPR002625">
    <property type="entry name" value="Smr_dom"/>
</dbReference>
<accession>A0A0D5YQC1</accession>
<organism evidence="2 3">
    <name type="scientific">Flagellimonas lutaonensis</name>
    <dbReference type="NCBI Taxonomy" id="516051"/>
    <lineage>
        <taxon>Bacteria</taxon>
        <taxon>Pseudomonadati</taxon>
        <taxon>Bacteroidota</taxon>
        <taxon>Flavobacteriia</taxon>
        <taxon>Flavobacteriales</taxon>
        <taxon>Flavobacteriaceae</taxon>
        <taxon>Flagellimonas</taxon>
    </lineage>
</organism>
<protein>
    <submittedName>
        <fullName evidence="2">Smr protein</fullName>
    </submittedName>
</protein>